<evidence type="ECO:0000256" key="4">
    <source>
        <dbReference type="ARBA" id="ARBA00022989"/>
    </source>
</evidence>
<dbReference type="CDD" id="cd06173">
    <property type="entry name" value="MFS_MefA_like"/>
    <property type="match status" value="1"/>
</dbReference>
<reference evidence="7 8" key="1">
    <citation type="submission" date="2020-08" db="EMBL/GenBank/DDBJ databases">
        <title>Draft genome sequencing of an Anaerocolumna strain isolated from anoxic soil subjected to BSD treatment.</title>
        <authorList>
            <person name="Uek A."/>
            <person name="Tonouchi A."/>
        </authorList>
    </citation>
    <scope>NUCLEOTIDE SEQUENCE [LARGE SCALE GENOMIC DNA]</scope>
    <source>
        <strain evidence="7 8">CTTW</strain>
    </source>
</reference>
<reference evidence="7 8" key="2">
    <citation type="submission" date="2020-08" db="EMBL/GenBank/DDBJ databases">
        <authorList>
            <person name="Ueki A."/>
            <person name="Tonouchi A."/>
        </authorList>
    </citation>
    <scope>NUCLEOTIDE SEQUENCE [LARGE SCALE GENOMIC DNA]</scope>
    <source>
        <strain evidence="7 8">CTTW</strain>
    </source>
</reference>
<feature type="transmembrane region" description="Helical" evidence="6">
    <location>
        <begin position="120"/>
        <end position="136"/>
    </location>
</feature>
<dbReference type="Proteomes" id="UP000515703">
    <property type="component" value="Chromosome"/>
</dbReference>
<dbReference type="Pfam" id="PF07690">
    <property type="entry name" value="MFS_1"/>
    <property type="match status" value="1"/>
</dbReference>
<feature type="transmembrane region" description="Helical" evidence="6">
    <location>
        <begin position="184"/>
        <end position="201"/>
    </location>
</feature>
<keyword evidence="5 6" id="KW-0472">Membrane</keyword>
<comment type="subcellular location">
    <subcellularLocation>
        <location evidence="1">Cell membrane</location>
        <topology evidence="1">Multi-pass membrane protein</topology>
    </subcellularLocation>
</comment>
<name>A0A7I8DPZ8_9FIRM</name>
<feature type="transmembrane region" description="Helical" evidence="6">
    <location>
        <begin position="36"/>
        <end position="54"/>
    </location>
</feature>
<dbReference type="GO" id="GO:0005886">
    <property type="term" value="C:plasma membrane"/>
    <property type="evidence" value="ECO:0007669"/>
    <property type="project" value="UniProtKB-SubCell"/>
</dbReference>
<evidence type="ECO:0000313" key="7">
    <source>
        <dbReference type="EMBL" id="BCJ99155.1"/>
    </source>
</evidence>
<gene>
    <name evidence="7" type="ORF">bsdcttw_21960</name>
</gene>
<keyword evidence="3 6" id="KW-0812">Transmembrane</keyword>
<sequence>MNTNLNILTKPVKESSDVAVHDRENSNILRFLSAKTFSLLGTNLYTFALALYILKTTGSGTSFAINVLISMLPRILIGPFAGILADRVNKKKLTVVFDLISGGVMFSLAAFAQIYGLKIMFIYTANLFLSILNIFYDTAMNSAIPSLVSSKKLVKINSFTATSSSMAGILSPVIAGVIYSLVPIKLFIIVNGISFLISSILEIKIDFNYNSDEDRNTQCKITFQTVKKDFKDIWCFLKEQNELMHLLKYLLIINFFLHAFINVLYPYLINHVLHLASVQFGAFQAFYFAGMIVISVLIGNKKEQKNTNIGRGILLTGIISFLLGIPSLGVSVLTGNFIITIYNIFLIFTMGAALTSINIPAMVAIQRMTPEAMRGRIMGVLGILMAGIAPLGILLFGIIIDMVHPFILFSLSGICITITGLRLSRDKSLIFIQKSEAVQS</sequence>
<evidence type="ECO:0000256" key="3">
    <source>
        <dbReference type="ARBA" id="ARBA00022692"/>
    </source>
</evidence>
<dbReference type="AlphaFoldDB" id="A0A7I8DPZ8"/>
<dbReference type="PANTHER" id="PTHR23513:SF6">
    <property type="entry name" value="MAJOR FACILITATOR SUPERFAMILY ASSOCIATED DOMAIN-CONTAINING PROTEIN"/>
    <property type="match status" value="1"/>
</dbReference>
<dbReference type="KEGG" id="acht:bsdcttw_21960"/>
<dbReference type="InterPro" id="IPR036259">
    <property type="entry name" value="MFS_trans_sf"/>
</dbReference>
<dbReference type="PANTHER" id="PTHR23513">
    <property type="entry name" value="INTEGRAL MEMBRANE EFFLUX PROTEIN-RELATED"/>
    <property type="match status" value="1"/>
</dbReference>
<dbReference type="EMBL" id="AP023368">
    <property type="protein sequence ID" value="BCJ99155.1"/>
    <property type="molecule type" value="Genomic_DNA"/>
</dbReference>
<evidence type="ECO:0000256" key="5">
    <source>
        <dbReference type="ARBA" id="ARBA00023136"/>
    </source>
</evidence>
<accession>A0A7I8DPZ8</accession>
<organism evidence="7 8">
    <name type="scientific">Anaerocolumna chitinilytica</name>
    <dbReference type="NCBI Taxonomy" id="1727145"/>
    <lineage>
        <taxon>Bacteria</taxon>
        <taxon>Bacillati</taxon>
        <taxon>Bacillota</taxon>
        <taxon>Clostridia</taxon>
        <taxon>Lachnospirales</taxon>
        <taxon>Lachnospiraceae</taxon>
        <taxon>Anaerocolumna</taxon>
    </lineage>
</organism>
<feature type="transmembrane region" description="Helical" evidence="6">
    <location>
        <begin position="406"/>
        <end position="424"/>
    </location>
</feature>
<evidence type="ECO:0000256" key="6">
    <source>
        <dbReference type="SAM" id="Phobius"/>
    </source>
</evidence>
<feature type="transmembrane region" description="Helical" evidence="6">
    <location>
        <begin position="312"/>
        <end position="333"/>
    </location>
</feature>
<feature type="transmembrane region" description="Helical" evidence="6">
    <location>
        <begin position="377"/>
        <end position="400"/>
    </location>
</feature>
<protein>
    <submittedName>
        <fullName evidence="7">MFS transporter</fullName>
    </submittedName>
</protein>
<evidence type="ECO:0000256" key="1">
    <source>
        <dbReference type="ARBA" id="ARBA00004651"/>
    </source>
</evidence>
<evidence type="ECO:0000313" key="8">
    <source>
        <dbReference type="Proteomes" id="UP000515703"/>
    </source>
</evidence>
<proteinExistence type="predicted"/>
<feature type="transmembrane region" description="Helical" evidence="6">
    <location>
        <begin position="246"/>
        <end position="268"/>
    </location>
</feature>
<keyword evidence="2" id="KW-1003">Cell membrane</keyword>
<feature type="transmembrane region" description="Helical" evidence="6">
    <location>
        <begin position="95"/>
        <end position="114"/>
    </location>
</feature>
<evidence type="ECO:0000256" key="2">
    <source>
        <dbReference type="ARBA" id="ARBA00022475"/>
    </source>
</evidence>
<dbReference type="RefSeq" id="WP_185259431.1">
    <property type="nucleotide sequence ID" value="NZ_AP023368.1"/>
</dbReference>
<feature type="transmembrane region" description="Helical" evidence="6">
    <location>
        <begin position="60"/>
        <end position="83"/>
    </location>
</feature>
<dbReference type="SUPFAM" id="SSF103473">
    <property type="entry name" value="MFS general substrate transporter"/>
    <property type="match status" value="1"/>
</dbReference>
<dbReference type="InterPro" id="IPR011701">
    <property type="entry name" value="MFS"/>
</dbReference>
<feature type="transmembrane region" description="Helical" evidence="6">
    <location>
        <begin position="280"/>
        <end position="300"/>
    </location>
</feature>
<feature type="transmembrane region" description="Helical" evidence="6">
    <location>
        <begin position="156"/>
        <end position="178"/>
    </location>
</feature>
<feature type="transmembrane region" description="Helical" evidence="6">
    <location>
        <begin position="339"/>
        <end position="365"/>
    </location>
</feature>
<keyword evidence="8" id="KW-1185">Reference proteome</keyword>
<dbReference type="Gene3D" id="1.20.1250.20">
    <property type="entry name" value="MFS general substrate transporter like domains"/>
    <property type="match status" value="1"/>
</dbReference>
<keyword evidence="4 6" id="KW-1133">Transmembrane helix</keyword>
<dbReference type="GO" id="GO:0022857">
    <property type="term" value="F:transmembrane transporter activity"/>
    <property type="evidence" value="ECO:0007669"/>
    <property type="project" value="InterPro"/>
</dbReference>